<name>A0A3M2KZG1_9NOCA</name>
<dbReference type="EMBL" id="RFFH01000013">
    <property type="protein sequence ID" value="RMI29653.1"/>
    <property type="molecule type" value="Genomic_DNA"/>
</dbReference>
<keyword evidence="3" id="KW-1185">Reference proteome</keyword>
<reference evidence="2 3" key="1">
    <citation type="submission" date="2018-10" db="EMBL/GenBank/DDBJ databases">
        <title>Isolation from cow dung.</title>
        <authorList>
            <person name="Ling L."/>
        </authorList>
    </citation>
    <scope>NUCLEOTIDE SEQUENCE [LARGE SCALE GENOMIC DNA]</scope>
    <source>
        <strain evidence="2 3">NEAU-LL90</strain>
    </source>
</reference>
<accession>A0A3M2KZG1</accession>
<dbReference type="OrthoDB" id="3541690at2"/>
<comment type="caution">
    <text evidence="2">The sequence shown here is derived from an EMBL/GenBank/DDBJ whole genome shotgun (WGS) entry which is preliminary data.</text>
</comment>
<evidence type="ECO:0000313" key="2">
    <source>
        <dbReference type="EMBL" id="RMI29653.1"/>
    </source>
</evidence>
<dbReference type="Proteomes" id="UP000279275">
    <property type="component" value="Unassembled WGS sequence"/>
</dbReference>
<gene>
    <name evidence="2" type="ORF">EBN03_24920</name>
</gene>
<organism evidence="2 3">
    <name type="scientific">Nocardia stercoris</name>
    <dbReference type="NCBI Taxonomy" id="2483361"/>
    <lineage>
        <taxon>Bacteria</taxon>
        <taxon>Bacillati</taxon>
        <taxon>Actinomycetota</taxon>
        <taxon>Actinomycetes</taxon>
        <taxon>Mycobacteriales</taxon>
        <taxon>Nocardiaceae</taxon>
        <taxon>Nocardia</taxon>
    </lineage>
</organism>
<sequence length="288" mass="30165">MDRDEVARELYRLDPGEFVAARTSRVKQARAAGDRELATEIGALRRPTVAAWGVNLLADGAPEQLAELLDVGVALAEAQRRPAADRLRELAGRRRTVVAALARRAAALAADRGRTLSDAALREISETLQAALADSEVAEAVRTGTVATASSYSGFGPVGPVLTAVPEPATEPTVETVAAQPVRGTELDSAASALATARTAAAEARAAVDTLRAEASRNAAEHAELEAQITALRAELSTAQDRRRFLAAAEAATRKSLQQAEAELHKAELHLARSEQQSGTGGSPRADS</sequence>
<evidence type="ECO:0000313" key="3">
    <source>
        <dbReference type="Proteomes" id="UP000279275"/>
    </source>
</evidence>
<feature type="region of interest" description="Disordered" evidence="1">
    <location>
        <begin position="268"/>
        <end position="288"/>
    </location>
</feature>
<evidence type="ECO:0000256" key="1">
    <source>
        <dbReference type="SAM" id="MobiDB-lite"/>
    </source>
</evidence>
<proteinExistence type="predicted"/>
<protein>
    <submittedName>
        <fullName evidence="2">Uncharacterized protein</fullName>
    </submittedName>
</protein>
<dbReference type="RefSeq" id="WP_122190554.1">
    <property type="nucleotide sequence ID" value="NZ_RFFH01000013.1"/>
</dbReference>
<dbReference type="AlphaFoldDB" id="A0A3M2KZG1"/>